<dbReference type="AlphaFoldDB" id="A0A1B9DPZ9"/>
<organism evidence="1 2">
    <name type="scientific">Flavobacterium crassostreae</name>
    <dbReference type="NCBI Taxonomy" id="1763534"/>
    <lineage>
        <taxon>Bacteria</taxon>
        <taxon>Pseudomonadati</taxon>
        <taxon>Bacteroidota</taxon>
        <taxon>Flavobacteriia</taxon>
        <taxon>Flavobacteriales</taxon>
        <taxon>Flavobacteriaceae</taxon>
        <taxon>Flavobacterium</taxon>
    </lineage>
</organism>
<accession>A0A1B9DPZ9</accession>
<reference evidence="1 2" key="1">
    <citation type="submission" date="2016-03" db="EMBL/GenBank/DDBJ databases">
        <authorList>
            <person name="Ploux O."/>
        </authorList>
    </citation>
    <scope>NUCLEOTIDE SEQUENCE [LARGE SCALE GENOMIC DNA]</scope>
    <source>
        <strain evidence="1 2">LPB0076</strain>
    </source>
</reference>
<proteinExistence type="predicted"/>
<gene>
    <name evidence="1" type="ORF">LPBF_11465</name>
</gene>
<protein>
    <submittedName>
        <fullName evidence="1">Uncharacterized protein</fullName>
    </submittedName>
</protein>
<evidence type="ECO:0000313" key="2">
    <source>
        <dbReference type="Proteomes" id="UP000093510"/>
    </source>
</evidence>
<name>A0A1B9DPZ9_9FLAO</name>
<sequence length="223" mass="26093">MTTKRKINNKKTIMKKTIILTIIILFSINLHSQNVKATLEMKNNITQTGYVSLVSMFDKTVLFKKNEDSKKEKINSEDVLKIIYEIDGTKITAEKKNIIDLKKNGEKKIITKLHWLYKVYDKGLVVYTTSLSWGDVNKHVGYINETDQFFYLSKKDSDEIFYIYYKSGMQSISLTSLEGYINKVSKYLFNESCNSFCQNIKKNDFKRKNAIFEIVKIYEESCK</sequence>
<dbReference type="STRING" id="1763534.GCA_001831475_02054"/>
<dbReference type="EMBL" id="LVEP01000056">
    <property type="protein sequence ID" value="OCB71789.1"/>
    <property type="molecule type" value="Genomic_DNA"/>
</dbReference>
<keyword evidence="2" id="KW-1185">Reference proteome</keyword>
<evidence type="ECO:0000313" key="1">
    <source>
        <dbReference type="EMBL" id="OCB71789.1"/>
    </source>
</evidence>
<comment type="caution">
    <text evidence="1">The sequence shown here is derived from an EMBL/GenBank/DDBJ whole genome shotgun (WGS) entry which is preliminary data.</text>
</comment>
<dbReference type="Proteomes" id="UP000093510">
    <property type="component" value="Unassembled WGS sequence"/>
</dbReference>